<protein>
    <recommendedName>
        <fullName evidence="1">FAD-binding FR-type domain-containing protein</fullName>
    </recommendedName>
</protein>
<name>A0A1F7IV95_9BACT</name>
<dbReference type="PANTHER" id="PTHR47354">
    <property type="entry name" value="NADH OXIDOREDUCTASE HCR"/>
    <property type="match status" value="1"/>
</dbReference>
<proteinExistence type="predicted"/>
<dbReference type="PROSITE" id="PS51384">
    <property type="entry name" value="FAD_FR"/>
    <property type="match status" value="1"/>
</dbReference>
<dbReference type="PRINTS" id="PR00371">
    <property type="entry name" value="FPNCR"/>
</dbReference>
<dbReference type="InterPro" id="IPR001709">
    <property type="entry name" value="Flavoprot_Pyr_Nucl_cyt_Rdtase"/>
</dbReference>
<dbReference type="Gene3D" id="3.40.50.80">
    <property type="entry name" value="Nucleotide-binding domain of ferredoxin-NADP reductase (FNR) module"/>
    <property type="match status" value="1"/>
</dbReference>
<dbReference type="PRINTS" id="PR00410">
    <property type="entry name" value="PHEHYDRXLASE"/>
</dbReference>
<dbReference type="InterPro" id="IPR001433">
    <property type="entry name" value="OxRdtase_FAD/NAD-bd"/>
</dbReference>
<feature type="domain" description="FAD-binding FR-type" evidence="1">
    <location>
        <begin position="2"/>
        <end position="105"/>
    </location>
</feature>
<dbReference type="Proteomes" id="UP000177141">
    <property type="component" value="Unassembled WGS sequence"/>
</dbReference>
<dbReference type="InterPro" id="IPR017938">
    <property type="entry name" value="Riboflavin_synthase-like_b-brl"/>
</dbReference>
<organism evidence="2 3">
    <name type="scientific">Candidatus Roizmanbacteria bacterium RIFCSPLOWO2_01_FULL_38_12</name>
    <dbReference type="NCBI Taxonomy" id="1802061"/>
    <lineage>
        <taxon>Bacteria</taxon>
        <taxon>Candidatus Roizmaniibacteriota</taxon>
    </lineage>
</organism>
<dbReference type="Pfam" id="PF00175">
    <property type="entry name" value="NAD_binding_1"/>
    <property type="match status" value="1"/>
</dbReference>
<reference evidence="2 3" key="1">
    <citation type="journal article" date="2016" name="Nat. Commun.">
        <title>Thousands of microbial genomes shed light on interconnected biogeochemical processes in an aquifer system.</title>
        <authorList>
            <person name="Anantharaman K."/>
            <person name="Brown C.T."/>
            <person name="Hug L.A."/>
            <person name="Sharon I."/>
            <person name="Castelle C.J."/>
            <person name="Probst A.J."/>
            <person name="Thomas B.C."/>
            <person name="Singh A."/>
            <person name="Wilkins M.J."/>
            <person name="Karaoz U."/>
            <person name="Brodie E.L."/>
            <person name="Williams K.H."/>
            <person name="Hubbard S.S."/>
            <person name="Banfield J.F."/>
        </authorList>
    </citation>
    <scope>NUCLEOTIDE SEQUENCE [LARGE SCALE GENOMIC DNA]</scope>
</reference>
<evidence type="ECO:0000259" key="1">
    <source>
        <dbReference type="PROSITE" id="PS51384"/>
    </source>
</evidence>
<dbReference type="InterPro" id="IPR050415">
    <property type="entry name" value="MRET"/>
</dbReference>
<dbReference type="PANTHER" id="PTHR47354:SF5">
    <property type="entry name" value="PROTEIN RFBI"/>
    <property type="match status" value="1"/>
</dbReference>
<accession>A0A1F7IV95</accession>
<dbReference type="Gene3D" id="2.40.30.10">
    <property type="entry name" value="Translation factors"/>
    <property type="match status" value="1"/>
</dbReference>
<dbReference type="InterPro" id="IPR039261">
    <property type="entry name" value="FNR_nucleotide-bd"/>
</dbReference>
<dbReference type="SUPFAM" id="SSF63380">
    <property type="entry name" value="Riboflavin synthase domain-like"/>
    <property type="match status" value="1"/>
</dbReference>
<dbReference type="InterPro" id="IPR017927">
    <property type="entry name" value="FAD-bd_FR_type"/>
</dbReference>
<dbReference type="GO" id="GO:0016491">
    <property type="term" value="F:oxidoreductase activity"/>
    <property type="evidence" value="ECO:0007669"/>
    <property type="project" value="InterPro"/>
</dbReference>
<evidence type="ECO:0000313" key="2">
    <source>
        <dbReference type="EMBL" id="OGK47276.1"/>
    </source>
</evidence>
<gene>
    <name evidence="2" type="ORF">A3A93_05810</name>
</gene>
<dbReference type="STRING" id="1802061.A3A93_05810"/>
<evidence type="ECO:0000313" key="3">
    <source>
        <dbReference type="Proteomes" id="UP000177141"/>
    </source>
</evidence>
<dbReference type="InterPro" id="IPR008333">
    <property type="entry name" value="Cbr1-like_FAD-bd_dom"/>
</dbReference>
<dbReference type="EMBL" id="MGAL01000034">
    <property type="protein sequence ID" value="OGK47276.1"/>
    <property type="molecule type" value="Genomic_DNA"/>
</dbReference>
<dbReference type="Pfam" id="PF00970">
    <property type="entry name" value="FAD_binding_6"/>
    <property type="match status" value="1"/>
</dbReference>
<sequence length="251" mass="29116">MFTTYQSKLFERTMLVSGVDKFVFSRPDDAQWNFQAGQYMIFHIPQGTEHAARRQYSIASTPSEKRYLEFIIGYIPKGIASTYLPLMKIGDLLTMQGPAGVFIHRPSPRPAIYLATGTGIAPMFSMISDKLADQSFTQNIYLYWGLRYYNDIYYLDYLINLKNKYPQRFEFCICLSRETDIEAKVKKEHIPFCTCGHVNTGVEMMLQKIQKTHKEFDYYLCGSMIVVESLRVYCADKGVVKEQVAFEKFTF</sequence>
<comment type="caution">
    <text evidence="2">The sequence shown here is derived from an EMBL/GenBank/DDBJ whole genome shotgun (WGS) entry which is preliminary data.</text>
</comment>
<dbReference type="AlphaFoldDB" id="A0A1F7IV95"/>
<dbReference type="SUPFAM" id="SSF52343">
    <property type="entry name" value="Ferredoxin reductase-like, C-terminal NADP-linked domain"/>
    <property type="match status" value="1"/>
</dbReference>
<dbReference type="CDD" id="cd00322">
    <property type="entry name" value="FNR_like"/>
    <property type="match status" value="1"/>
</dbReference>